<dbReference type="OMA" id="MVLRFMT"/>
<dbReference type="InterPro" id="IPR001623">
    <property type="entry name" value="DnaJ_domain"/>
</dbReference>
<dbReference type="AlphaFoldDB" id="D5ADC2"/>
<dbReference type="EMBL" id="BT124279">
    <property type="protein sequence ID" value="ADE77541.1"/>
    <property type="molecule type" value="mRNA"/>
</dbReference>
<feature type="region of interest" description="Disordered" evidence="1">
    <location>
        <begin position="171"/>
        <end position="196"/>
    </location>
</feature>
<dbReference type="CDD" id="cd06257">
    <property type="entry name" value="DnaJ"/>
    <property type="match status" value="1"/>
</dbReference>
<proteinExistence type="evidence at transcript level"/>
<dbReference type="Pfam" id="PF00226">
    <property type="entry name" value="DnaJ"/>
    <property type="match status" value="1"/>
</dbReference>
<dbReference type="Gene3D" id="1.10.287.110">
    <property type="entry name" value="DnaJ domain"/>
    <property type="match status" value="1"/>
</dbReference>
<dbReference type="PROSITE" id="PS50076">
    <property type="entry name" value="DNAJ_2"/>
    <property type="match status" value="1"/>
</dbReference>
<name>D5ADC2_PICSI</name>
<dbReference type="SUPFAM" id="SSF46565">
    <property type="entry name" value="Chaperone J-domain"/>
    <property type="match status" value="1"/>
</dbReference>
<evidence type="ECO:0000313" key="4">
    <source>
        <dbReference type="EMBL" id="ADE77541.1"/>
    </source>
</evidence>
<protein>
    <recommendedName>
        <fullName evidence="3">J domain-containing protein</fullName>
    </recommendedName>
</protein>
<dbReference type="SMART" id="SM00271">
    <property type="entry name" value="DnaJ"/>
    <property type="match status" value="1"/>
</dbReference>
<dbReference type="PROSITE" id="PS00636">
    <property type="entry name" value="DNAJ_1"/>
    <property type="match status" value="1"/>
</dbReference>
<organism evidence="4">
    <name type="scientific">Picea sitchensis</name>
    <name type="common">Sitka spruce</name>
    <name type="synonym">Pinus sitchensis</name>
    <dbReference type="NCBI Taxonomy" id="3332"/>
    <lineage>
        <taxon>Eukaryota</taxon>
        <taxon>Viridiplantae</taxon>
        <taxon>Streptophyta</taxon>
        <taxon>Embryophyta</taxon>
        <taxon>Tracheophyta</taxon>
        <taxon>Spermatophyta</taxon>
        <taxon>Pinopsida</taxon>
        <taxon>Pinidae</taxon>
        <taxon>Conifers I</taxon>
        <taxon>Pinales</taxon>
        <taxon>Pinaceae</taxon>
        <taxon>Picea</taxon>
    </lineage>
</organism>
<dbReference type="InterPro" id="IPR018253">
    <property type="entry name" value="DnaJ_domain_CS"/>
</dbReference>
<dbReference type="InterPro" id="IPR050817">
    <property type="entry name" value="DjlA_DnaK_co-chaperone"/>
</dbReference>
<evidence type="ECO:0000256" key="2">
    <source>
        <dbReference type="SAM" id="Phobius"/>
    </source>
</evidence>
<keyword evidence="2" id="KW-1133">Transmembrane helix</keyword>
<sequence length="196" mass="22339">MDYYRVLGLRRDASKEEIKAAFRKLALEFHPDRHSKSSKAVQDDALRRFKVVSEAYDVLSDDKKRAAYSKTGSYYGDRSTYRGGYNTRQSTYSGGYSTYGSRYNTYQRSTSGPTYSYTWGFRFGSPLLQFSRMDFLISAVLVGVLMGSLFVADSTGKELWQRNNKGKSFEETMDALNKTKGESLPRTQEAKDSENI</sequence>
<dbReference type="PRINTS" id="PR00625">
    <property type="entry name" value="JDOMAIN"/>
</dbReference>
<keyword evidence="2" id="KW-0472">Membrane</keyword>
<accession>D5ADC2</accession>
<dbReference type="InterPro" id="IPR036869">
    <property type="entry name" value="J_dom_sf"/>
</dbReference>
<evidence type="ECO:0000259" key="3">
    <source>
        <dbReference type="PROSITE" id="PS50076"/>
    </source>
</evidence>
<feature type="domain" description="J" evidence="3">
    <location>
        <begin position="2"/>
        <end position="72"/>
    </location>
</feature>
<reference evidence="4" key="1">
    <citation type="submission" date="2010-04" db="EMBL/GenBank/DDBJ databases">
        <authorList>
            <person name="Reid K.E."/>
            <person name="Liao N."/>
            <person name="Chan S."/>
            <person name="Docking R."/>
            <person name="Taylor G."/>
            <person name="Moore R."/>
            <person name="Mayo M."/>
            <person name="Munro S."/>
            <person name="King J."/>
            <person name="Yanchuk A."/>
            <person name="Holt R."/>
            <person name="Jones S."/>
            <person name="Marra M."/>
            <person name="Ritland C.E."/>
            <person name="Ritland K."/>
            <person name="Bohlmann J."/>
        </authorList>
    </citation>
    <scope>NUCLEOTIDE SEQUENCE</scope>
    <source>
        <tissue evidence="4">Bud</tissue>
    </source>
</reference>
<dbReference type="PANTHER" id="PTHR24074">
    <property type="entry name" value="CO-CHAPERONE PROTEIN DJLA"/>
    <property type="match status" value="1"/>
</dbReference>
<feature type="compositionally biased region" description="Basic and acidic residues" evidence="1">
    <location>
        <begin position="177"/>
        <end position="196"/>
    </location>
</feature>
<keyword evidence="2" id="KW-0812">Transmembrane</keyword>
<evidence type="ECO:0000256" key="1">
    <source>
        <dbReference type="SAM" id="MobiDB-lite"/>
    </source>
</evidence>
<feature type="transmembrane region" description="Helical" evidence="2">
    <location>
        <begin position="135"/>
        <end position="152"/>
    </location>
</feature>